<feature type="region of interest" description="Disordered" evidence="11">
    <location>
        <begin position="488"/>
        <end position="510"/>
    </location>
</feature>
<feature type="compositionally biased region" description="Acidic residues" evidence="11">
    <location>
        <begin position="492"/>
        <end position="504"/>
    </location>
</feature>
<keyword evidence="3" id="KW-1003">Cell membrane</keyword>
<dbReference type="InterPro" id="IPR055282">
    <property type="entry name" value="PPI1-4"/>
</dbReference>
<evidence type="ECO:0000256" key="2">
    <source>
        <dbReference type="ARBA" id="ARBA00004389"/>
    </source>
</evidence>
<feature type="region of interest" description="Disordered" evidence="11">
    <location>
        <begin position="725"/>
        <end position="749"/>
    </location>
</feature>
<evidence type="ECO:0000256" key="4">
    <source>
        <dbReference type="ARBA" id="ARBA00022692"/>
    </source>
</evidence>
<keyword evidence="8 12" id="KW-0472">Membrane</keyword>
<evidence type="ECO:0000256" key="9">
    <source>
        <dbReference type="ARBA" id="ARBA00038080"/>
    </source>
</evidence>
<evidence type="ECO:0000313" key="14">
    <source>
        <dbReference type="Proteomes" id="UP000235145"/>
    </source>
</evidence>
<evidence type="ECO:0000256" key="1">
    <source>
        <dbReference type="ARBA" id="ARBA00004162"/>
    </source>
</evidence>
<feature type="region of interest" description="Disordered" evidence="11">
    <location>
        <begin position="297"/>
        <end position="374"/>
    </location>
</feature>
<keyword evidence="7 10" id="KW-0175">Coiled coil</keyword>
<feature type="region of interest" description="Disordered" evidence="11">
    <location>
        <begin position="400"/>
        <end position="455"/>
    </location>
</feature>
<dbReference type="OrthoDB" id="1703439at2759"/>
<name>A0A9R1UQZ5_LACSA</name>
<keyword evidence="4 12" id="KW-0812">Transmembrane</keyword>
<feature type="compositionally biased region" description="Basic and acidic residues" evidence="11">
    <location>
        <begin position="1213"/>
        <end position="1222"/>
    </location>
</feature>
<evidence type="ECO:0008006" key="15">
    <source>
        <dbReference type="Google" id="ProtNLM"/>
    </source>
</evidence>
<evidence type="ECO:0000256" key="11">
    <source>
        <dbReference type="SAM" id="MobiDB-lite"/>
    </source>
</evidence>
<feature type="compositionally biased region" description="Polar residues" evidence="11">
    <location>
        <begin position="404"/>
        <end position="414"/>
    </location>
</feature>
<feature type="compositionally biased region" description="Gly residues" evidence="11">
    <location>
        <begin position="43"/>
        <end position="54"/>
    </location>
</feature>
<sequence>MTAGTEVVCNDVVRKVEIEEKCIAGLHTSDLNEVGDAATVDGNVGGNGNSNVGGHGKDDTDDSSYVFVNGSIEAVTGDPADKGGNNVDAISPKSDSADEVDQFQKEKLGLENGEIPIDPLVMETNGIVNGSATVGDPDVKADKDEVNLENGSTIDPLVPLESNGIAQDVNGHLGKNTGEEDQVVKSTEMYDANGITNVEAQTDDIVSGITVDPESTLNPIESSQVTVIESESMKDLESQVTTTQSVSTPDLINTTDESFCTANPVRNTDCEVVVNDGQEFDSNLMDTAEGQVTIDVSSKPSEDLESQVTADLSESYESPPQELEGQVAVDGPGKLAEDLEFQVTADESESSKSPPQELEDQVTVDGPGKPSEDLVCQVIADEPESERPINEQECQVPVNGLDSIDSSVDNQESPVSVDVSESKGNHTEEVDTTTKVWESDGKSEEHQDLSIVDSEVNVEAEPNIVCNGIEAEQQSELVSAPCISETNKAEETVIESEAEPEENPDSGLVLSEGADTLINGQVEKSDGILEMEETQISQTVADEDVPLKLDAEEKKSEETLEKQVEGSSETLVKVTEPVELETNIQEMKEHVKLEDEIQESQIEVIDNVQDDINQEDNTAESTIEAEAPLETETSIEPITHEDTVSQIEVNNCVDETQEGFQPDESAENVKILPSTDSMESQCNNGELLVDRDSALLSNPVELTVVETEVDIAAHLVTENGSVIENADVPDDNEEKETKVEDTPVEDDSTSRIPEAYVNSGAVIEFGSIGRHETVPNMPNSDIIAVPDVINGETKPASGIDSDNSEQNVDDKMSCPETEDMNGIQKDEIPTSSVEDSVSDAPDAQNEEEEEEAEVLPYNFLIRIPRFEDEMFKDQIRSAQLQVDEKTRLRDAIRVEIQSKRARLRAINEAFNTAKQEETAARRLVRLKRQEIDSVQAVINRLKNAESVGDINHRIYNMEHMIQHETLSLKDEKNLIREIKQLRTLREQLASNMGSQDEIQQAMDQKDQTEEHMRTLRKELDALKVKLTKAEAATAAVGTKYDELSTKERELQDQFRAADDVRQKAYAHLNSLKKQSYDKNKNFRLYKEDVMAARDFASRGDKDSLHRLCANQVEAFMEQWNNNDEFRNDYVNRCNMNATRRQKYFDGNSLGPDDVSHVQPPNETVDRNLVSIPTDAKPVSVIPTVKQETVVSLSYSEDSKPIENVTVEKNQTLKSKDVKKESESDMMSAADNNKKKEEEASKEEMELARKAEDLRKQEIEAKLKEQRRLEEKAKATEALERKKRIAEKAQLRAELRARKEAEQKEKEREKRMRKKEKKKAGGDGSVNGEEAASSESSNEATTKEDINSNSNSVMKKKKAAQKPPAHFFSKQLKPKPVPPPASIRNRKRWHQWVKLALAAIGILALFLLGNTGFFINLKVHKTDGSAGI</sequence>
<feature type="transmembrane region" description="Helical" evidence="12">
    <location>
        <begin position="1391"/>
        <end position="1414"/>
    </location>
</feature>
<feature type="compositionally biased region" description="Low complexity" evidence="11">
    <location>
        <begin position="1328"/>
        <end position="1339"/>
    </location>
</feature>
<protein>
    <recommendedName>
        <fullName evidence="15">Proton pump-interactor 1</fullName>
    </recommendedName>
</protein>
<feature type="region of interest" description="Disordered" evidence="11">
    <location>
        <begin position="42"/>
        <end position="61"/>
    </location>
</feature>
<evidence type="ECO:0000256" key="8">
    <source>
        <dbReference type="ARBA" id="ARBA00023136"/>
    </source>
</evidence>
<feature type="region of interest" description="Disordered" evidence="11">
    <location>
        <begin position="76"/>
        <end position="97"/>
    </location>
</feature>
<reference evidence="13 14" key="1">
    <citation type="journal article" date="2017" name="Nat. Commun.">
        <title>Genome assembly with in vitro proximity ligation data and whole-genome triplication in lettuce.</title>
        <authorList>
            <person name="Reyes-Chin-Wo S."/>
            <person name="Wang Z."/>
            <person name="Yang X."/>
            <person name="Kozik A."/>
            <person name="Arikit S."/>
            <person name="Song C."/>
            <person name="Xia L."/>
            <person name="Froenicke L."/>
            <person name="Lavelle D.O."/>
            <person name="Truco M.J."/>
            <person name="Xia R."/>
            <person name="Zhu S."/>
            <person name="Xu C."/>
            <person name="Xu H."/>
            <person name="Xu X."/>
            <person name="Cox K."/>
            <person name="Korf I."/>
            <person name="Meyers B.C."/>
            <person name="Michelmore R.W."/>
        </authorList>
    </citation>
    <scope>NUCLEOTIDE SEQUENCE [LARGE SCALE GENOMIC DNA]</scope>
    <source>
        <strain evidence="14">cv. Salinas</strain>
        <tissue evidence="13">Seedlings</tissue>
    </source>
</reference>
<dbReference type="EMBL" id="NBSK02000008">
    <property type="protein sequence ID" value="KAJ0191878.1"/>
    <property type="molecule type" value="Genomic_DNA"/>
</dbReference>
<organism evidence="13 14">
    <name type="scientific">Lactuca sativa</name>
    <name type="common">Garden lettuce</name>
    <dbReference type="NCBI Taxonomy" id="4236"/>
    <lineage>
        <taxon>Eukaryota</taxon>
        <taxon>Viridiplantae</taxon>
        <taxon>Streptophyta</taxon>
        <taxon>Embryophyta</taxon>
        <taxon>Tracheophyta</taxon>
        <taxon>Spermatophyta</taxon>
        <taxon>Magnoliopsida</taxon>
        <taxon>eudicotyledons</taxon>
        <taxon>Gunneridae</taxon>
        <taxon>Pentapetalae</taxon>
        <taxon>asterids</taxon>
        <taxon>campanulids</taxon>
        <taxon>Asterales</taxon>
        <taxon>Asteraceae</taxon>
        <taxon>Cichorioideae</taxon>
        <taxon>Cichorieae</taxon>
        <taxon>Lactucinae</taxon>
        <taxon>Lactuca</taxon>
    </lineage>
</organism>
<dbReference type="Proteomes" id="UP000235145">
    <property type="component" value="Unassembled WGS sequence"/>
</dbReference>
<evidence type="ECO:0000256" key="5">
    <source>
        <dbReference type="ARBA" id="ARBA00022824"/>
    </source>
</evidence>
<gene>
    <name evidence="13" type="ORF">LSAT_V11C800399470</name>
</gene>
<feature type="coiled-coil region" evidence="10">
    <location>
        <begin position="896"/>
        <end position="944"/>
    </location>
</feature>
<comment type="similarity">
    <text evidence="9">Belongs to the plant Proton pump-interactor protein family.</text>
</comment>
<feature type="compositionally biased region" description="Basic and acidic residues" evidence="11">
    <location>
        <begin position="420"/>
        <end position="429"/>
    </location>
</feature>
<dbReference type="GO" id="GO:0005789">
    <property type="term" value="C:endoplasmic reticulum membrane"/>
    <property type="evidence" value="ECO:0007669"/>
    <property type="project" value="UniProtKB-SubCell"/>
</dbReference>
<feature type="region of interest" description="Disordered" evidence="11">
    <location>
        <begin position="791"/>
        <end position="852"/>
    </location>
</feature>
<evidence type="ECO:0000256" key="12">
    <source>
        <dbReference type="SAM" id="Phobius"/>
    </source>
</evidence>
<feature type="compositionally biased region" description="Basic and acidic residues" evidence="11">
    <location>
        <begin position="437"/>
        <end position="448"/>
    </location>
</feature>
<evidence type="ECO:0000256" key="6">
    <source>
        <dbReference type="ARBA" id="ARBA00022989"/>
    </source>
</evidence>
<dbReference type="Gramene" id="rna-gnl|WGS:NBSK|LSAT_8X25240_mrna">
    <property type="protein sequence ID" value="cds-PLY65478.1"/>
    <property type="gene ID" value="gene-LSAT_8X25240"/>
</dbReference>
<comment type="caution">
    <text evidence="13">The sequence shown here is derived from an EMBL/GenBank/DDBJ whole genome shotgun (WGS) entry which is preliminary data.</text>
</comment>
<keyword evidence="14" id="KW-1185">Reference proteome</keyword>
<keyword evidence="6 12" id="KW-1133">Transmembrane helix</keyword>
<evidence type="ECO:0000256" key="7">
    <source>
        <dbReference type="ARBA" id="ARBA00023054"/>
    </source>
</evidence>
<feature type="compositionally biased region" description="Polar residues" evidence="11">
    <location>
        <begin position="306"/>
        <end position="318"/>
    </location>
</feature>
<keyword evidence="5" id="KW-0256">Endoplasmic reticulum</keyword>
<evidence type="ECO:0000256" key="3">
    <source>
        <dbReference type="ARBA" id="ARBA00022475"/>
    </source>
</evidence>
<dbReference type="PANTHER" id="PTHR32219:SF3">
    <property type="entry name" value="CALPONIN-LIKE DOMAIN PROTEIN"/>
    <property type="match status" value="1"/>
</dbReference>
<feature type="compositionally biased region" description="Basic and acidic residues" evidence="11">
    <location>
        <begin position="1231"/>
        <end position="1252"/>
    </location>
</feature>
<feature type="region of interest" description="Disordered" evidence="11">
    <location>
        <begin position="1296"/>
        <end position="1382"/>
    </location>
</feature>
<feature type="region of interest" description="Disordered" evidence="11">
    <location>
        <begin position="1212"/>
        <end position="1252"/>
    </location>
</feature>
<comment type="subcellular location">
    <subcellularLocation>
        <location evidence="1">Cell membrane</location>
        <topology evidence="1">Single-pass membrane protein</topology>
    </subcellularLocation>
    <subcellularLocation>
        <location evidence="2">Endoplasmic reticulum membrane</location>
        <topology evidence="2">Single-pass membrane protein</topology>
    </subcellularLocation>
</comment>
<dbReference type="PANTHER" id="PTHR32219">
    <property type="entry name" value="RNA-BINDING PROTEIN YLMH-RELATED"/>
    <property type="match status" value="1"/>
</dbReference>
<feature type="coiled-coil region" evidence="10">
    <location>
        <begin position="971"/>
        <end position="1032"/>
    </location>
</feature>
<accession>A0A9R1UQZ5</accession>
<feature type="region of interest" description="Disordered" evidence="11">
    <location>
        <begin position="617"/>
        <end position="636"/>
    </location>
</feature>
<proteinExistence type="inferred from homology"/>
<feature type="compositionally biased region" description="Basic and acidic residues" evidence="11">
    <location>
        <begin position="1296"/>
        <end position="1309"/>
    </location>
</feature>
<dbReference type="GO" id="GO:0005886">
    <property type="term" value="C:plasma membrane"/>
    <property type="evidence" value="ECO:0007669"/>
    <property type="project" value="UniProtKB-SubCell"/>
</dbReference>
<evidence type="ECO:0000313" key="13">
    <source>
        <dbReference type="EMBL" id="KAJ0191878.1"/>
    </source>
</evidence>
<evidence type="ECO:0000256" key="10">
    <source>
        <dbReference type="SAM" id="Coils"/>
    </source>
</evidence>